<evidence type="ECO:0000313" key="2">
    <source>
        <dbReference type="EMBL" id="NIY73103.1"/>
    </source>
</evidence>
<dbReference type="EMBL" id="JAATOP010000007">
    <property type="protein sequence ID" value="NIY73103.1"/>
    <property type="molecule type" value="Genomic_DNA"/>
</dbReference>
<accession>A0ABX0VYC7</accession>
<sequence length="91" mass="10094">MAQDDIDPTGLIRESYRIDGITLEECRSIFFDWALKTPLGSDTNANVRGLLARYEGGNPHHPMTGVLKEALDQPTAPKRRGGRSARVTDQQ</sequence>
<dbReference type="Proteomes" id="UP000709466">
    <property type="component" value="Unassembled WGS sequence"/>
</dbReference>
<feature type="region of interest" description="Disordered" evidence="1">
    <location>
        <begin position="69"/>
        <end position="91"/>
    </location>
</feature>
<proteinExistence type="predicted"/>
<dbReference type="RefSeq" id="WP_167638484.1">
    <property type="nucleotide sequence ID" value="NZ_JAATOP010000007.1"/>
</dbReference>
<comment type="caution">
    <text evidence="2">The sequence shown here is derived from an EMBL/GenBank/DDBJ whole genome shotgun (WGS) entry which is preliminary data.</text>
</comment>
<evidence type="ECO:0000256" key="1">
    <source>
        <dbReference type="SAM" id="MobiDB-lite"/>
    </source>
</evidence>
<organism evidence="2 3">
    <name type="scientific">Marivivens donghaensis</name>
    <dbReference type="NCBI Taxonomy" id="1699413"/>
    <lineage>
        <taxon>Bacteria</taxon>
        <taxon>Pseudomonadati</taxon>
        <taxon>Pseudomonadota</taxon>
        <taxon>Alphaproteobacteria</taxon>
        <taxon>Rhodobacterales</taxon>
        <taxon>Paracoccaceae</taxon>
        <taxon>Marivivens group</taxon>
        <taxon>Marivivens</taxon>
    </lineage>
</organism>
<keyword evidence="3" id="KW-1185">Reference proteome</keyword>
<gene>
    <name evidence="2" type="ORF">HCZ30_11750</name>
</gene>
<reference evidence="2 3" key="1">
    <citation type="submission" date="2020-03" db="EMBL/GenBank/DDBJ databases">
        <title>Bacterial isolates of synthetic phycosphere.</title>
        <authorList>
            <person name="Fu H."/>
            <person name="Moran M.A."/>
        </authorList>
    </citation>
    <scope>NUCLEOTIDE SEQUENCE [LARGE SCALE GENOMIC DNA]</scope>
    <source>
        <strain evidence="2 3">HF1</strain>
    </source>
</reference>
<protein>
    <submittedName>
        <fullName evidence="2">Uncharacterized protein</fullName>
    </submittedName>
</protein>
<name>A0ABX0VYC7_9RHOB</name>
<evidence type="ECO:0000313" key="3">
    <source>
        <dbReference type="Proteomes" id="UP000709466"/>
    </source>
</evidence>